<dbReference type="EMBL" id="UGJR01000002">
    <property type="protein sequence ID" value="STR43412.1"/>
    <property type="molecule type" value="Genomic_DNA"/>
</dbReference>
<protein>
    <submittedName>
        <fullName evidence="1">Type IV pilus biogenesis protein PilP</fullName>
    </submittedName>
</protein>
<evidence type="ECO:0000313" key="2">
    <source>
        <dbReference type="Proteomes" id="UP000255050"/>
    </source>
</evidence>
<accession>A0A7H4M4T6</accession>
<name>A0A7H4M4T6_9ENTR</name>
<gene>
    <name evidence="1" type="ORF">NCTC11694_04681</name>
</gene>
<organism evidence="1 2">
    <name type="scientific">Klebsiella michiganensis</name>
    <dbReference type="NCBI Taxonomy" id="1134687"/>
    <lineage>
        <taxon>Bacteria</taxon>
        <taxon>Pseudomonadati</taxon>
        <taxon>Pseudomonadota</taxon>
        <taxon>Gammaproteobacteria</taxon>
        <taxon>Enterobacterales</taxon>
        <taxon>Enterobacteriaceae</taxon>
        <taxon>Klebsiella/Raoultella group</taxon>
        <taxon>Klebsiella</taxon>
    </lineage>
</organism>
<proteinExistence type="predicted"/>
<reference evidence="1 2" key="1">
    <citation type="submission" date="2018-06" db="EMBL/GenBank/DDBJ databases">
        <authorList>
            <consortium name="Pathogen Informatics"/>
            <person name="Doyle S."/>
        </authorList>
    </citation>
    <scope>NUCLEOTIDE SEQUENCE [LARGE SCALE GENOMIC DNA]</scope>
    <source>
        <strain evidence="1 2">NCTC11694</strain>
    </source>
</reference>
<comment type="caution">
    <text evidence="1">The sequence shown here is derived from an EMBL/GenBank/DDBJ whole genome shotgun (WGS) entry which is preliminary data.</text>
</comment>
<evidence type="ECO:0000313" key="1">
    <source>
        <dbReference type="EMBL" id="STR43412.1"/>
    </source>
</evidence>
<dbReference type="Proteomes" id="UP000255050">
    <property type="component" value="Unassembled WGS sequence"/>
</dbReference>
<dbReference type="AlphaFoldDB" id="A0A7H4M4T6"/>
<sequence length="35" mass="4019">MRLKWWCWLLFPLPLLAEERDPFQPPGGPLPDGAA</sequence>